<evidence type="ECO:0000256" key="5">
    <source>
        <dbReference type="ARBA" id="ARBA00022842"/>
    </source>
</evidence>
<evidence type="ECO:0000313" key="7">
    <source>
        <dbReference type="EMBL" id="CAA6803980.1"/>
    </source>
</evidence>
<evidence type="ECO:0000256" key="4">
    <source>
        <dbReference type="ARBA" id="ARBA00022723"/>
    </source>
</evidence>
<accession>A0A6S6S314</accession>
<dbReference type="GO" id="GO:0046872">
    <property type="term" value="F:metal ion binding"/>
    <property type="evidence" value="ECO:0007669"/>
    <property type="project" value="UniProtKB-KW"/>
</dbReference>
<keyword evidence="5" id="KW-0460">Magnesium</keyword>
<evidence type="ECO:0000256" key="2">
    <source>
        <dbReference type="ARBA" id="ARBA00006706"/>
    </source>
</evidence>
<dbReference type="Pfam" id="PF00348">
    <property type="entry name" value="polyprenyl_synt"/>
    <property type="match status" value="1"/>
</dbReference>
<dbReference type="SFLD" id="SFLDG01017">
    <property type="entry name" value="Polyprenyl_Transferase_Like"/>
    <property type="match status" value="1"/>
</dbReference>
<reference evidence="7" key="1">
    <citation type="submission" date="2020-01" db="EMBL/GenBank/DDBJ databases">
        <authorList>
            <person name="Meier V. D."/>
            <person name="Meier V D."/>
        </authorList>
    </citation>
    <scope>NUCLEOTIDE SEQUENCE</scope>
    <source>
        <strain evidence="7">HLG_WM_MAG_12</strain>
    </source>
</reference>
<dbReference type="InterPro" id="IPR000092">
    <property type="entry name" value="Polyprenyl_synt"/>
</dbReference>
<keyword evidence="3 6" id="KW-0808">Transferase</keyword>
<protein>
    <submittedName>
        <fullName evidence="7">Octaprenyl-diphosphate synthase</fullName>
    </submittedName>
</protein>
<dbReference type="EMBL" id="CACVAW010000010">
    <property type="protein sequence ID" value="CAA6803980.1"/>
    <property type="molecule type" value="Genomic_DNA"/>
</dbReference>
<gene>
    <name evidence="7" type="ORF">HELGO_WM2726</name>
</gene>
<organism evidence="7">
    <name type="scientific">uncultured Campylobacterales bacterium</name>
    <dbReference type="NCBI Taxonomy" id="352960"/>
    <lineage>
        <taxon>Bacteria</taxon>
        <taxon>Pseudomonadati</taxon>
        <taxon>Campylobacterota</taxon>
        <taxon>Epsilonproteobacteria</taxon>
        <taxon>Campylobacterales</taxon>
        <taxon>environmental samples</taxon>
    </lineage>
</organism>
<dbReference type="PROSITE" id="PS00444">
    <property type="entry name" value="POLYPRENYL_SYNTHASE_2"/>
    <property type="match status" value="1"/>
</dbReference>
<dbReference type="SUPFAM" id="SSF48576">
    <property type="entry name" value="Terpenoid synthases"/>
    <property type="match status" value="1"/>
</dbReference>
<keyword evidence="4" id="KW-0479">Metal-binding</keyword>
<sequence length="293" mass="33054">MNSFDTVLEQFINDLNNNFVADIYANIPSGKRLRPKLIFNIIKNEQSIKLAAIIELIHISSLLHDDVIDDALTRRNENSINNTYGNKTAIMLGDILYSKAFYELTAFDTKIAKIVSKAVSTLSIGELEDVKLAEFFNTDKELYLSMIYKKTASLIEASTHAGAILAGHDENIYKTYGKNLGVAFQIIDDILDITENSQTLGKPALNDFKEGKVTLPYLIAYEKSSFNTQEKLKSMYKRVLNKEESTWVKELLNNTNAIKDSYNYAKTLANQALTGIKEPKLQEIISSILDRDF</sequence>
<dbReference type="GO" id="GO:0008299">
    <property type="term" value="P:isoprenoid biosynthetic process"/>
    <property type="evidence" value="ECO:0007669"/>
    <property type="project" value="InterPro"/>
</dbReference>
<name>A0A6S6S314_9BACT</name>
<dbReference type="CDD" id="cd00685">
    <property type="entry name" value="Trans_IPPS_HT"/>
    <property type="match status" value="1"/>
</dbReference>
<dbReference type="InterPro" id="IPR033749">
    <property type="entry name" value="Polyprenyl_synt_CS"/>
</dbReference>
<evidence type="ECO:0000256" key="6">
    <source>
        <dbReference type="RuleBase" id="RU004466"/>
    </source>
</evidence>
<dbReference type="PANTHER" id="PTHR12001">
    <property type="entry name" value="GERANYLGERANYL PYROPHOSPHATE SYNTHASE"/>
    <property type="match status" value="1"/>
</dbReference>
<dbReference type="Gene3D" id="1.10.600.10">
    <property type="entry name" value="Farnesyl Diphosphate Synthase"/>
    <property type="match status" value="1"/>
</dbReference>
<dbReference type="SFLD" id="SFLDS00005">
    <property type="entry name" value="Isoprenoid_Synthase_Type_I"/>
    <property type="match status" value="1"/>
</dbReference>
<dbReference type="InterPro" id="IPR008949">
    <property type="entry name" value="Isoprenoid_synthase_dom_sf"/>
</dbReference>
<dbReference type="PANTHER" id="PTHR12001:SF69">
    <property type="entry name" value="ALL TRANS-POLYPRENYL-DIPHOSPHATE SYNTHASE PDSS1"/>
    <property type="match status" value="1"/>
</dbReference>
<comment type="cofactor">
    <cofactor evidence="1">
        <name>Mg(2+)</name>
        <dbReference type="ChEBI" id="CHEBI:18420"/>
    </cofactor>
</comment>
<dbReference type="AlphaFoldDB" id="A0A6S6S314"/>
<evidence type="ECO:0000256" key="1">
    <source>
        <dbReference type="ARBA" id="ARBA00001946"/>
    </source>
</evidence>
<proteinExistence type="inferred from homology"/>
<dbReference type="GO" id="GO:0004659">
    <property type="term" value="F:prenyltransferase activity"/>
    <property type="evidence" value="ECO:0007669"/>
    <property type="project" value="InterPro"/>
</dbReference>
<comment type="similarity">
    <text evidence="2 6">Belongs to the FPP/GGPP synthase family.</text>
</comment>
<evidence type="ECO:0000256" key="3">
    <source>
        <dbReference type="ARBA" id="ARBA00022679"/>
    </source>
</evidence>